<keyword evidence="2" id="KW-0812">Transmembrane</keyword>
<feature type="signal peptide" evidence="3">
    <location>
        <begin position="1"/>
        <end position="19"/>
    </location>
</feature>
<keyword evidence="6" id="KW-1185">Reference proteome</keyword>
<organism evidence="5 6">
    <name type="scientific">Hirsutella rhossiliensis</name>
    <dbReference type="NCBI Taxonomy" id="111463"/>
    <lineage>
        <taxon>Eukaryota</taxon>
        <taxon>Fungi</taxon>
        <taxon>Dikarya</taxon>
        <taxon>Ascomycota</taxon>
        <taxon>Pezizomycotina</taxon>
        <taxon>Sordariomycetes</taxon>
        <taxon>Hypocreomycetidae</taxon>
        <taxon>Hypocreales</taxon>
        <taxon>Ophiocordycipitaceae</taxon>
        <taxon>Hirsutella</taxon>
    </lineage>
</organism>
<accession>A0A9P8MNX4</accession>
<dbReference type="EMBL" id="JAIZPD010000012">
    <property type="protein sequence ID" value="KAH0959653.1"/>
    <property type="molecule type" value="Genomic_DNA"/>
</dbReference>
<name>A0A9P8MNX4_9HYPO</name>
<dbReference type="GeneID" id="68358564"/>
<dbReference type="RefSeq" id="XP_044717166.1">
    <property type="nucleotide sequence ID" value="XM_044867906.1"/>
</dbReference>
<evidence type="ECO:0000256" key="2">
    <source>
        <dbReference type="SAM" id="Phobius"/>
    </source>
</evidence>
<dbReference type="Pfam" id="PF05345">
    <property type="entry name" value="He_PIG"/>
    <property type="match status" value="1"/>
</dbReference>
<feature type="domain" description="Dystroglycan-type cadherin-like" evidence="4">
    <location>
        <begin position="22"/>
        <end position="124"/>
    </location>
</feature>
<keyword evidence="2" id="KW-1133">Transmembrane helix</keyword>
<keyword evidence="3" id="KW-0732">Signal</keyword>
<protein>
    <submittedName>
        <fullName evidence="5">Cadherin-like protein</fullName>
    </submittedName>
</protein>
<evidence type="ECO:0000259" key="4">
    <source>
        <dbReference type="SMART" id="SM00736"/>
    </source>
</evidence>
<dbReference type="InterPro" id="IPR006644">
    <property type="entry name" value="Cadg"/>
</dbReference>
<feature type="chain" id="PRO_5040330465" evidence="3">
    <location>
        <begin position="20"/>
        <end position="877"/>
    </location>
</feature>
<gene>
    <name evidence="5" type="ORF">HRG_09435</name>
</gene>
<evidence type="ECO:0000313" key="6">
    <source>
        <dbReference type="Proteomes" id="UP000824596"/>
    </source>
</evidence>
<dbReference type="GO" id="GO:0016011">
    <property type="term" value="C:dystroglycan complex"/>
    <property type="evidence" value="ECO:0007669"/>
    <property type="project" value="TreeGrafter"/>
</dbReference>
<feature type="transmembrane region" description="Helical" evidence="2">
    <location>
        <begin position="459"/>
        <end position="481"/>
    </location>
</feature>
<feature type="domain" description="Dystroglycan-type cadherin-like" evidence="4">
    <location>
        <begin position="143"/>
        <end position="237"/>
    </location>
</feature>
<dbReference type="InterPro" id="IPR013783">
    <property type="entry name" value="Ig-like_fold"/>
</dbReference>
<dbReference type="SMART" id="SM00736">
    <property type="entry name" value="CADG"/>
    <property type="match status" value="2"/>
</dbReference>
<dbReference type="SUPFAM" id="SSF49313">
    <property type="entry name" value="Cadherin-like"/>
    <property type="match status" value="3"/>
</dbReference>
<dbReference type="AlphaFoldDB" id="A0A9P8MNX4"/>
<dbReference type="PANTHER" id="PTHR21559">
    <property type="entry name" value="DYSTROGLYCAN-RELATED"/>
    <property type="match status" value="1"/>
</dbReference>
<feature type="compositionally biased region" description="Low complexity" evidence="1">
    <location>
        <begin position="424"/>
        <end position="437"/>
    </location>
</feature>
<dbReference type="Proteomes" id="UP000824596">
    <property type="component" value="Unassembled WGS sequence"/>
</dbReference>
<reference evidence="5" key="1">
    <citation type="submission" date="2021-09" db="EMBL/GenBank/DDBJ databases">
        <title>A high-quality genome of the endoparasitic fungus Hirsutella rhossiliensis with a comparison of Hirsutella genomes reveals transposable elements contributing to genome size variation.</title>
        <authorList>
            <person name="Lin R."/>
            <person name="Jiao Y."/>
            <person name="Sun X."/>
            <person name="Ling J."/>
            <person name="Xie B."/>
            <person name="Cheng X."/>
        </authorList>
    </citation>
    <scope>NUCLEOTIDE SEQUENCE</scope>
    <source>
        <strain evidence="5">HR02</strain>
    </source>
</reference>
<keyword evidence="2" id="KW-0472">Membrane</keyword>
<dbReference type="Gene3D" id="2.60.40.10">
    <property type="entry name" value="Immunoglobulins"/>
    <property type="match status" value="3"/>
</dbReference>
<feature type="compositionally biased region" description="Basic and acidic residues" evidence="1">
    <location>
        <begin position="787"/>
        <end position="796"/>
    </location>
</feature>
<evidence type="ECO:0000256" key="3">
    <source>
        <dbReference type="SAM" id="SignalP"/>
    </source>
</evidence>
<evidence type="ECO:0000256" key="1">
    <source>
        <dbReference type="SAM" id="MobiDB-lite"/>
    </source>
</evidence>
<feature type="region of interest" description="Disordered" evidence="1">
    <location>
        <begin position="424"/>
        <end position="444"/>
    </location>
</feature>
<sequence length="877" mass="95089">MTLLPASLLILLCAQLASSQPTISFPFNSQLPPAARIDKFFSYSLAPSTFTSSSKNISYSLGEHPDWLSIESHERRLYGTPKDADVPSGDVVGQPIDIIAKDDTGETTMKATLVVARKPPPEIQIPMAKQIDSFGKFSAPSSILSYPSADFKFSFDPKTFGDQDLNYYATSGDGSPLPAWVHFDAPSMTFSGKTPPFKSLVQPPQSFDLNLVASDIVGFAASSLSFSVVVGSHKLTTDHPIILLNASRGSELKYSGLENGIQLDGKPVAPGDMKVTTDRLPDWLSYDPDTLRLKGTPGKEDHSTNLTIRFHDPFADTLDVLVEIHVASSLFESTPDDMELRPGSYFEFDLAKHFRNPDDLRVDVTTSPHEDWLKVDGLKMSGNVPKSAKGDFKISIVARSGTSGIKETEAFRISFLALDGTTAVPKKPTSPTPTGTSESHAATVDSSDAQIGHLSTGEILLATIIPIIFITILLMLLICYVRRRRARRTYLSSKYRAKMANPMAASLHANTPGSSMREMERVGGAAFVGTHSSRPVPLAHLEAISQSSRRRSSDTLHRQSDGEAPRSLLSDDATTATMGSMDDSSDSSDDDRESWVTVEGDEPQGLAERSHNLARRSHRSDTTFPESTHQLLPTPDIFAEARNGHFRSGLDVTIPTIEDLPGAQASPGTIYKPSHHYPHGLGAHSNMTTSSVALPSVLERNYRMHARNDASMSNWETIAESDAGESVSEVRRPDKALLSHKADDSRNWYYMESSTGSKSLGTDISFDSTENWRVIGGPRRSGGPHQSYKDLVDDAPFHPSRPGTARDGARPGERASPEPLSPRRWRDDVNATTARHGPSASTATVQSGPGTDVTMSGGRGDAGQMLSEGSGSFKVFL</sequence>
<proteinExistence type="predicted"/>
<comment type="caution">
    <text evidence="5">The sequence shown here is derived from an EMBL/GenBank/DDBJ whole genome shotgun (WGS) entry which is preliminary data.</text>
</comment>
<dbReference type="GO" id="GO:0005509">
    <property type="term" value="F:calcium ion binding"/>
    <property type="evidence" value="ECO:0007669"/>
    <property type="project" value="InterPro"/>
</dbReference>
<feature type="compositionally biased region" description="Basic and acidic residues" evidence="1">
    <location>
        <begin position="551"/>
        <end position="564"/>
    </location>
</feature>
<dbReference type="OrthoDB" id="41532at2759"/>
<evidence type="ECO:0000313" key="5">
    <source>
        <dbReference type="EMBL" id="KAH0959653.1"/>
    </source>
</evidence>
<feature type="region of interest" description="Disordered" evidence="1">
    <location>
        <begin position="544"/>
        <end position="630"/>
    </location>
</feature>
<feature type="compositionally biased region" description="Polar residues" evidence="1">
    <location>
        <begin position="839"/>
        <end position="849"/>
    </location>
</feature>
<feature type="region of interest" description="Disordered" evidence="1">
    <location>
        <begin position="774"/>
        <end position="877"/>
    </location>
</feature>
<dbReference type="GO" id="GO:0043236">
    <property type="term" value="F:laminin binding"/>
    <property type="evidence" value="ECO:0007669"/>
    <property type="project" value="TreeGrafter"/>
</dbReference>
<feature type="compositionally biased region" description="Acidic residues" evidence="1">
    <location>
        <begin position="583"/>
        <end position="592"/>
    </location>
</feature>
<dbReference type="InterPro" id="IPR015919">
    <property type="entry name" value="Cadherin-like_sf"/>
</dbReference>
<dbReference type="PANTHER" id="PTHR21559:SF21">
    <property type="entry name" value="DYSTROGLYCAN 1"/>
    <property type="match status" value="1"/>
</dbReference>
<feature type="compositionally biased region" description="Basic and acidic residues" evidence="1">
    <location>
        <begin position="807"/>
        <end position="816"/>
    </location>
</feature>